<evidence type="ECO:0000313" key="4">
    <source>
        <dbReference type="Proteomes" id="UP000220914"/>
    </source>
</evidence>
<keyword evidence="4" id="KW-1185">Reference proteome</keyword>
<dbReference type="EMBL" id="PDCP01000013">
    <property type="protein sequence ID" value="PEG39793.1"/>
    <property type="molecule type" value="Genomic_DNA"/>
</dbReference>
<name>A0A2A7N7Q2_MYCAG</name>
<gene>
    <name evidence="3" type="ORF">CQY20_09595</name>
    <name evidence="2" type="ORF">MAGR_39330</name>
</gene>
<organism evidence="3 4">
    <name type="scientific">Mycolicibacterium agri</name>
    <name type="common">Mycobacterium agri</name>
    <dbReference type="NCBI Taxonomy" id="36811"/>
    <lineage>
        <taxon>Bacteria</taxon>
        <taxon>Bacillati</taxon>
        <taxon>Actinomycetota</taxon>
        <taxon>Actinomycetes</taxon>
        <taxon>Mycobacteriales</taxon>
        <taxon>Mycobacteriaceae</taxon>
        <taxon>Mycolicibacterium</taxon>
    </lineage>
</organism>
<accession>A0A2A7N7Q2</accession>
<evidence type="ECO:0000256" key="1">
    <source>
        <dbReference type="SAM" id="Phobius"/>
    </source>
</evidence>
<dbReference type="Proteomes" id="UP000220914">
    <property type="component" value="Unassembled WGS sequence"/>
</dbReference>
<dbReference type="AlphaFoldDB" id="A0A2A7N7Q2"/>
<proteinExistence type="predicted"/>
<keyword evidence="1" id="KW-1133">Transmembrane helix</keyword>
<dbReference type="EMBL" id="BLKS01000001">
    <property type="protein sequence ID" value="GFG52492.1"/>
    <property type="molecule type" value="Genomic_DNA"/>
</dbReference>
<evidence type="ECO:0000313" key="3">
    <source>
        <dbReference type="EMBL" id="PEG39793.1"/>
    </source>
</evidence>
<dbReference type="OrthoDB" id="4567248at2"/>
<protein>
    <submittedName>
        <fullName evidence="3">Uncharacterized protein</fullName>
    </submittedName>
</protein>
<keyword evidence="1" id="KW-0812">Transmembrane</keyword>
<evidence type="ECO:0000313" key="2">
    <source>
        <dbReference type="EMBL" id="GFG52492.1"/>
    </source>
</evidence>
<dbReference type="RefSeq" id="WP_097939848.1">
    <property type="nucleotide sequence ID" value="NZ_BLKS01000001.1"/>
</dbReference>
<feature type="transmembrane region" description="Helical" evidence="1">
    <location>
        <begin position="15"/>
        <end position="38"/>
    </location>
</feature>
<keyword evidence="1" id="KW-0472">Membrane</keyword>
<reference evidence="3 4" key="1">
    <citation type="submission" date="2017-10" db="EMBL/GenBank/DDBJ databases">
        <title>The new phylogeny of genus Mycobacterium.</title>
        <authorList>
            <person name="Tortoli E."/>
            <person name="Trovato A."/>
            <person name="Cirillo D.M."/>
        </authorList>
    </citation>
    <scope>NUCLEOTIDE SEQUENCE [LARGE SCALE GENOMIC DNA]</scope>
    <source>
        <strain evidence="3 4">CCUG37673</strain>
    </source>
</reference>
<reference evidence="2" key="3">
    <citation type="submission" date="2020-02" db="EMBL/GenBank/DDBJ databases">
        <authorList>
            <person name="Matsumoto Y."/>
            <person name="Motooka D."/>
            <person name="Nakamura S."/>
        </authorList>
    </citation>
    <scope>NUCLEOTIDE SEQUENCE</scope>
    <source>
        <strain evidence="2">JCM 6377</strain>
    </source>
</reference>
<comment type="caution">
    <text evidence="3">The sequence shown here is derived from an EMBL/GenBank/DDBJ whole genome shotgun (WGS) entry which is preliminary data.</text>
</comment>
<reference evidence="2 5" key="2">
    <citation type="journal article" date="2019" name="Emerg. Microbes Infect.">
        <title>Comprehensive subspecies identification of 175 nontuberculous mycobacteria species based on 7547 genomic profiles.</title>
        <authorList>
            <person name="Matsumoto Y."/>
            <person name="Kinjo T."/>
            <person name="Motooka D."/>
            <person name="Nabeya D."/>
            <person name="Jung N."/>
            <person name="Uechi K."/>
            <person name="Horii T."/>
            <person name="Iida T."/>
            <person name="Fujita J."/>
            <person name="Nakamura S."/>
        </authorList>
    </citation>
    <scope>NUCLEOTIDE SEQUENCE [LARGE SCALE GENOMIC DNA]</scope>
    <source>
        <strain evidence="2 5">JCM 6377</strain>
    </source>
</reference>
<sequence>MLATLRKFLGFDMTIAEWIGTAVLAAIPYLVIGVIWSLTHTDHLDDMSDVDRLVSFLGSIVSWPVLLFSDVCMA</sequence>
<evidence type="ECO:0000313" key="5">
    <source>
        <dbReference type="Proteomes" id="UP000465302"/>
    </source>
</evidence>
<dbReference type="Proteomes" id="UP000465302">
    <property type="component" value="Unassembled WGS sequence"/>
</dbReference>